<dbReference type="EMBL" id="JAPNKE010000002">
    <property type="protein sequence ID" value="MCY1007849.1"/>
    <property type="molecule type" value="Genomic_DNA"/>
</dbReference>
<feature type="compositionally biased region" description="Basic and acidic residues" evidence="1">
    <location>
        <begin position="270"/>
        <end position="289"/>
    </location>
</feature>
<reference evidence="2" key="1">
    <citation type="submission" date="2022-11" db="EMBL/GenBank/DDBJ databases">
        <title>Minimal conservation of predation-associated metabolite biosynthetic gene clusters underscores biosynthetic potential of Myxococcota including descriptions for ten novel species: Archangium lansinium sp. nov., Myxococcus landrumus sp. nov., Nannocystis bai.</title>
        <authorList>
            <person name="Ahearne A."/>
            <person name="Stevens C."/>
            <person name="Phillips K."/>
        </authorList>
    </citation>
    <scope>NUCLEOTIDE SEQUENCE</scope>
    <source>
        <strain evidence="2">Na p29</strain>
    </source>
</reference>
<evidence type="ECO:0000256" key="1">
    <source>
        <dbReference type="SAM" id="MobiDB-lite"/>
    </source>
</evidence>
<organism evidence="2 3">
    <name type="scientific">Nannocystis pusilla</name>
    <dbReference type="NCBI Taxonomy" id="889268"/>
    <lineage>
        <taxon>Bacteria</taxon>
        <taxon>Pseudomonadati</taxon>
        <taxon>Myxococcota</taxon>
        <taxon>Polyangia</taxon>
        <taxon>Nannocystales</taxon>
        <taxon>Nannocystaceae</taxon>
        <taxon>Nannocystis</taxon>
    </lineage>
</organism>
<dbReference type="AlphaFoldDB" id="A0A9X3EPE2"/>
<feature type="region of interest" description="Disordered" evidence="1">
    <location>
        <begin position="267"/>
        <end position="293"/>
    </location>
</feature>
<evidence type="ECO:0000313" key="2">
    <source>
        <dbReference type="EMBL" id="MCY1007849.1"/>
    </source>
</evidence>
<comment type="caution">
    <text evidence="2">The sequence shown here is derived from an EMBL/GenBank/DDBJ whole genome shotgun (WGS) entry which is preliminary data.</text>
</comment>
<dbReference type="Proteomes" id="UP001150924">
    <property type="component" value="Unassembled WGS sequence"/>
</dbReference>
<accession>A0A9X3EPE2</accession>
<dbReference type="RefSeq" id="WP_267770486.1">
    <property type="nucleotide sequence ID" value="NZ_JAPNKE010000002.1"/>
</dbReference>
<dbReference type="Pfam" id="PF13665">
    <property type="entry name" value="Tox-PAAR-like"/>
    <property type="match status" value="1"/>
</dbReference>
<evidence type="ECO:0000313" key="3">
    <source>
        <dbReference type="Proteomes" id="UP001150924"/>
    </source>
</evidence>
<sequence length="391" mass="41117">MSSISVNPPKTPVTTGSNGIAAATVPNVCKMPGPPAPFVPTPLPNIAKSSNSPKDFSKNVTFDGCKVAIKGATFTSIGDIASKATGGGIVSANVEGPARFVGPGSMDVKVEGKNVHLLSDPMLNNCGPSGSPPNAATLLGLVQPPGLVALVGDELCALCHKTHGDKARLEETADTKGDASTFQTAATTARTKKHKIRGTMLGVVRCKDSQVYAANSGGQMPALHAEIPGGWHAPVPDRLADFEALIPENRRNQFGIEWKKAGKKFSAWKARKEAKGPERTEQQKDKDAGEPFYPPGSCAAQKAVVLALSHGARPIGLTERWSAPTGPDARVFVHFRIRPKGNLKMGWFGGTQAVPPCGTCQIILTMLLCPDDRAPECQHKSPGPQVCRCTP</sequence>
<gene>
    <name evidence="2" type="ORF">OV079_20280</name>
</gene>
<protein>
    <submittedName>
        <fullName evidence="2">DUF4150 domain-containing protein</fullName>
    </submittedName>
</protein>
<proteinExistence type="predicted"/>
<keyword evidence="3" id="KW-1185">Reference proteome</keyword>
<name>A0A9X3EPE2_9BACT</name>